<dbReference type="HAMAP" id="MF_01416">
    <property type="entry name" value="ATP_synth_delta_bact"/>
    <property type="match status" value="1"/>
</dbReference>
<dbReference type="OrthoDB" id="9816221at2"/>
<dbReference type="Pfam" id="PF00213">
    <property type="entry name" value="OSCP"/>
    <property type="match status" value="1"/>
</dbReference>
<keyword evidence="7 8" id="KW-0066">ATP synthesis</keyword>
<dbReference type="RefSeq" id="WP_028499256.1">
    <property type="nucleotide sequence ID" value="NZ_CALFSO010000093.1"/>
</dbReference>
<evidence type="ECO:0000256" key="1">
    <source>
        <dbReference type="ARBA" id="ARBA00004370"/>
    </source>
</evidence>
<dbReference type="SUPFAM" id="SSF47928">
    <property type="entry name" value="N-terminal domain of the delta subunit of the F1F0-ATP synthase"/>
    <property type="match status" value="1"/>
</dbReference>
<dbReference type="GO" id="GO:0045259">
    <property type="term" value="C:proton-transporting ATP synthase complex"/>
    <property type="evidence" value="ECO:0007669"/>
    <property type="project" value="UniProtKB-KW"/>
</dbReference>
<comment type="similarity">
    <text evidence="8">Belongs to the ATPase delta chain family.</text>
</comment>
<evidence type="ECO:0000256" key="4">
    <source>
        <dbReference type="ARBA" id="ARBA00023065"/>
    </source>
</evidence>
<dbReference type="PANTHER" id="PTHR11910">
    <property type="entry name" value="ATP SYNTHASE DELTA CHAIN"/>
    <property type="match status" value="1"/>
</dbReference>
<dbReference type="KEGG" id="maer:DAI18_08225"/>
<evidence type="ECO:0000313" key="10">
    <source>
        <dbReference type="Proteomes" id="UP000244173"/>
    </source>
</evidence>
<dbReference type="GO" id="GO:0046933">
    <property type="term" value="F:proton-transporting ATP synthase activity, rotational mechanism"/>
    <property type="evidence" value="ECO:0007669"/>
    <property type="project" value="UniProtKB-UniRule"/>
</dbReference>
<keyword evidence="2 8" id="KW-0813">Transport</keyword>
<dbReference type="InterPro" id="IPR000711">
    <property type="entry name" value="ATPase_OSCP/dsu"/>
</dbReference>
<comment type="function">
    <text evidence="8">F(1)F(0) ATP synthase produces ATP from ADP in the presence of a proton or sodium gradient. F-type ATPases consist of two structural domains, F(1) containing the extramembraneous catalytic core and F(0) containing the membrane proton channel, linked together by a central stalk and a peripheral stalk. During catalysis, ATP synthesis in the catalytic domain of F(1) is coupled via a rotary mechanism of the central stalk subunits to proton translocation.</text>
</comment>
<name>A0A2S0P9M7_9NEIS</name>
<evidence type="ECO:0000256" key="8">
    <source>
        <dbReference type="HAMAP-Rule" id="MF_01416"/>
    </source>
</evidence>
<evidence type="ECO:0000256" key="2">
    <source>
        <dbReference type="ARBA" id="ARBA00022448"/>
    </source>
</evidence>
<comment type="subcellular location">
    <subcellularLocation>
        <location evidence="8">Cell membrane</location>
        <topology evidence="8">Peripheral membrane protein</topology>
    </subcellularLocation>
    <subcellularLocation>
        <location evidence="1">Membrane</location>
    </subcellularLocation>
</comment>
<keyword evidence="6 8" id="KW-0139">CF(1)</keyword>
<keyword evidence="5 8" id="KW-0472">Membrane</keyword>
<organism evidence="9 10">
    <name type="scientific">Microvirgula aerodenitrificans</name>
    <dbReference type="NCBI Taxonomy" id="57480"/>
    <lineage>
        <taxon>Bacteria</taxon>
        <taxon>Pseudomonadati</taxon>
        <taxon>Pseudomonadota</taxon>
        <taxon>Betaproteobacteria</taxon>
        <taxon>Neisseriales</taxon>
        <taxon>Aquaspirillaceae</taxon>
        <taxon>Microvirgula</taxon>
    </lineage>
</organism>
<dbReference type="EMBL" id="CP028519">
    <property type="protein sequence ID" value="AVY94032.1"/>
    <property type="molecule type" value="Genomic_DNA"/>
</dbReference>
<evidence type="ECO:0000256" key="3">
    <source>
        <dbReference type="ARBA" id="ARBA00022781"/>
    </source>
</evidence>
<evidence type="ECO:0000256" key="6">
    <source>
        <dbReference type="ARBA" id="ARBA00023196"/>
    </source>
</evidence>
<dbReference type="NCBIfam" id="TIGR01145">
    <property type="entry name" value="ATP_synt_delta"/>
    <property type="match status" value="1"/>
</dbReference>
<keyword evidence="10" id="KW-1185">Reference proteome</keyword>
<dbReference type="Gene3D" id="1.10.520.20">
    <property type="entry name" value="N-terminal domain of the delta subunit of the F1F0-ATP synthase"/>
    <property type="match status" value="1"/>
</dbReference>
<gene>
    <name evidence="8" type="primary">atpH</name>
    <name evidence="9" type="ORF">DAI18_08225</name>
</gene>
<comment type="function">
    <text evidence="8">This protein is part of the stalk that links CF(0) to CF(1). It either transmits conformational changes from CF(0) to CF(1) or is implicated in proton conduction.</text>
</comment>
<keyword evidence="3 8" id="KW-0375">Hydrogen ion transport</keyword>
<reference evidence="9 10" key="1">
    <citation type="submission" date="2018-04" db="EMBL/GenBank/DDBJ databases">
        <title>Denitrifier Microvirgula.</title>
        <authorList>
            <person name="Anderson E."/>
            <person name="Jang J."/>
            <person name="Ishii S."/>
        </authorList>
    </citation>
    <scope>NUCLEOTIDE SEQUENCE [LARGE SCALE GENOMIC DNA]</scope>
    <source>
        <strain evidence="9 10">BE2.4</strain>
    </source>
</reference>
<dbReference type="NCBIfam" id="NF004402">
    <property type="entry name" value="PRK05758.2-2"/>
    <property type="match status" value="1"/>
</dbReference>
<sequence length="178" mass="19034">MAELITVARPYAEAVFRLAKDEGRLAQWEEALVWLAATVREPAVDAIVSDPERTPAEIEAMLTGVLGDKADAEVKNLVAALAENRRLVLLPAIADQFDQLKQAEEGVLTAHIASAFPLTDSQSAELAATLKAKYGKEIQLEVSEDSALLGGVRIQIGDDVIDASVRGKLQAMAVSLKS</sequence>
<dbReference type="InterPro" id="IPR026015">
    <property type="entry name" value="ATP_synth_OSCP/delta_N_sf"/>
</dbReference>
<keyword evidence="8" id="KW-1003">Cell membrane</keyword>
<evidence type="ECO:0000256" key="5">
    <source>
        <dbReference type="ARBA" id="ARBA00023136"/>
    </source>
</evidence>
<dbReference type="PRINTS" id="PR00125">
    <property type="entry name" value="ATPASEDELTA"/>
</dbReference>
<dbReference type="GO" id="GO:0005886">
    <property type="term" value="C:plasma membrane"/>
    <property type="evidence" value="ECO:0007669"/>
    <property type="project" value="UniProtKB-SubCell"/>
</dbReference>
<dbReference type="Proteomes" id="UP000244173">
    <property type="component" value="Chromosome"/>
</dbReference>
<dbReference type="STRING" id="1122240.GCA_000620105_02190"/>
<protein>
    <recommendedName>
        <fullName evidence="8">ATP synthase subunit delta</fullName>
    </recommendedName>
    <alternativeName>
        <fullName evidence="8">ATP synthase F(1) sector subunit delta</fullName>
    </alternativeName>
    <alternativeName>
        <fullName evidence="8">F-type ATPase subunit delta</fullName>
        <shortName evidence="8">F-ATPase subunit delta</shortName>
    </alternativeName>
</protein>
<proteinExistence type="inferred from homology"/>
<evidence type="ECO:0000313" key="9">
    <source>
        <dbReference type="EMBL" id="AVY94032.1"/>
    </source>
</evidence>
<keyword evidence="4 8" id="KW-0406">Ion transport</keyword>
<evidence type="ECO:0000256" key="7">
    <source>
        <dbReference type="ARBA" id="ARBA00023310"/>
    </source>
</evidence>
<dbReference type="AlphaFoldDB" id="A0A2S0P9M7"/>
<accession>A0A2S0P9M7</accession>